<evidence type="ECO:0000313" key="4">
    <source>
        <dbReference type="EMBL" id="CAF1543390.1"/>
    </source>
</evidence>
<dbReference type="GO" id="GO:0017038">
    <property type="term" value="P:protein import"/>
    <property type="evidence" value="ECO:0007669"/>
    <property type="project" value="InterPro"/>
</dbReference>
<dbReference type="GO" id="GO:0006605">
    <property type="term" value="P:protein targeting"/>
    <property type="evidence" value="ECO:0007669"/>
    <property type="project" value="InterPro"/>
</dbReference>
<dbReference type="PANTHER" id="PTHR30612">
    <property type="entry name" value="SECA INNER MEMBRANE COMPONENT OF SEC PROTEIN SECRETION SYSTEM"/>
    <property type="match status" value="1"/>
</dbReference>
<dbReference type="AlphaFoldDB" id="A0A815WPC0"/>
<evidence type="ECO:0000256" key="1">
    <source>
        <dbReference type="ARBA" id="ARBA00022927"/>
    </source>
</evidence>
<accession>A0A815WPC0</accession>
<dbReference type="EMBL" id="CAJNOQ010026154">
    <property type="protein sequence ID" value="CAF1543390.1"/>
    <property type="molecule type" value="Genomic_DNA"/>
</dbReference>
<evidence type="ECO:0000313" key="5">
    <source>
        <dbReference type="EMBL" id="CAF4403891.1"/>
    </source>
</evidence>
<dbReference type="PROSITE" id="PS51196">
    <property type="entry name" value="SECA_MOTOR_DEAD"/>
    <property type="match status" value="1"/>
</dbReference>
<keyword evidence="1" id="KW-0653">Protein transport</keyword>
<reference evidence="4" key="1">
    <citation type="submission" date="2021-02" db="EMBL/GenBank/DDBJ databases">
        <authorList>
            <person name="Nowell W R."/>
        </authorList>
    </citation>
    <scope>NUCLEOTIDE SEQUENCE</scope>
</reference>
<evidence type="ECO:0000256" key="2">
    <source>
        <dbReference type="ARBA" id="ARBA00023010"/>
    </source>
</evidence>
<evidence type="ECO:0000259" key="3">
    <source>
        <dbReference type="PROSITE" id="PS51196"/>
    </source>
</evidence>
<dbReference type="Gene3D" id="3.40.50.300">
    <property type="entry name" value="P-loop containing nucleotide triphosphate hydrolases"/>
    <property type="match status" value="1"/>
</dbReference>
<keyword evidence="1" id="KW-0813">Transport</keyword>
<dbReference type="InterPro" id="IPR011115">
    <property type="entry name" value="SecA_DEAD"/>
</dbReference>
<dbReference type="GO" id="GO:0006886">
    <property type="term" value="P:intracellular protein transport"/>
    <property type="evidence" value="ECO:0007669"/>
    <property type="project" value="InterPro"/>
</dbReference>
<feature type="domain" description="SecA family profile" evidence="3">
    <location>
        <begin position="1"/>
        <end position="188"/>
    </location>
</feature>
<gene>
    <name evidence="4" type="ORF">GPM918_LOCUS38762</name>
    <name evidence="5" type="ORF">SRO942_LOCUS39607</name>
</gene>
<dbReference type="GO" id="GO:0016020">
    <property type="term" value="C:membrane"/>
    <property type="evidence" value="ECO:0007669"/>
    <property type="project" value="InterPro"/>
</dbReference>
<dbReference type="EMBL" id="CAJOBC010091801">
    <property type="protein sequence ID" value="CAF4403891.1"/>
    <property type="molecule type" value="Genomic_DNA"/>
</dbReference>
<dbReference type="OrthoDB" id="10052586at2759"/>
<dbReference type="InterPro" id="IPR014018">
    <property type="entry name" value="SecA_motor_DEAD"/>
</dbReference>
<dbReference type="GO" id="GO:0005524">
    <property type="term" value="F:ATP binding"/>
    <property type="evidence" value="ECO:0007669"/>
    <property type="project" value="InterPro"/>
</dbReference>
<dbReference type="Proteomes" id="UP000681722">
    <property type="component" value="Unassembled WGS sequence"/>
</dbReference>
<evidence type="ECO:0000313" key="6">
    <source>
        <dbReference type="Proteomes" id="UP000663829"/>
    </source>
</evidence>
<keyword evidence="6" id="KW-1185">Reference proteome</keyword>
<dbReference type="Proteomes" id="UP000663829">
    <property type="component" value="Unassembled WGS sequence"/>
</dbReference>
<keyword evidence="2" id="KW-0811">Translocation</keyword>
<organism evidence="4 6">
    <name type="scientific">Didymodactylos carnosus</name>
    <dbReference type="NCBI Taxonomy" id="1234261"/>
    <lineage>
        <taxon>Eukaryota</taxon>
        <taxon>Metazoa</taxon>
        <taxon>Spiralia</taxon>
        <taxon>Gnathifera</taxon>
        <taxon>Rotifera</taxon>
        <taxon>Eurotatoria</taxon>
        <taxon>Bdelloidea</taxon>
        <taxon>Philodinida</taxon>
        <taxon>Philodinidae</taxon>
        <taxon>Didymodactylos</taxon>
    </lineage>
</organism>
<proteinExistence type="predicted"/>
<dbReference type="PANTHER" id="PTHR30612:SF0">
    <property type="entry name" value="CHLOROPLAST PROTEIN-TRANSPORTING ATPASE"/>
    <property type="match status" value="1"/>
</dbReference>
<dbReference type="InterPro" id="IPR000185">
    <property type="entry name" value="SecA"/>
</dbReference>
<comment type="caution">
    <text evidence="4">The sequence shown here is derived from an EMBL/GenBank/DDBJ whole genome shotgun (WGS) entry which is preliminary data.</text>
</comment>
<sequence length="188" mass="22039">MLATSYALIGENVDIVTSSKILAQRDSSNDPKEGYKIFFNLFGLNVNNNCDNACDNSDTGESERKKRYLKNEIIYGETGYFQRDILLTKCFCKNICEKIAHTLIVDEVDNMFIDNANKMLHLSHNIVDMRYLRDLFLQIWVCVNNKIEQYYNDENVDKIRDYILKMIENNDIKVPLTLNEYIKFKCMD</sequence>
<dbReference type="InterPro" id="IPR027417">
    <property type="entry name" value="P-loop_NTPase"/>
</dbReference>
<name>A0A815WPC0_9BILA</name>
<protein>
    <recommendedName>
        <fullName evidence="3">SecA family profile domain-containing protein</fullName>
    </recommendedName>
</protein>
<dbReference type="Pfam" id="PF07517">
    <property type="entry name" value="SecA_DEAD"/>
    <property type="match status" value="1"/>
</dbReference>